<dbReference type="Pfam" id="PF00440">
    <property type="entry name" value="TetR_N"/>
    <property type="match status" value="1"/>
</dbReference>
<feature type="DNA-binding region" description="H-T-H motif" evidence="2">
    <location>
        <begin position="44"/>
        <end position="63"/>
    </location>
</feature>
<comment type="caution">
    <text evidence="4">The sequence shown here is derived from an EMBL/GenBank/DDBJ whole genome shotgun (WGS) entry which is preliminary data.</text>
</comment>
<dbReference type="Gene3D" id="1.10.357.10">
    <property type="entry name" value="Tetracycline Repressor, domain 2"/>
    <property type="match status" value="1"/>
</dbReference>
<dbReference type="RefSeq" id="WP_026420711.1">
    <property type="nucleotide sequence ID" value="NZ_AUBJ02000001.1"/>
</dbReference>
<dbReference type="PANTHER" id="PTHR30055:SF226">
    <property type="entry name" value="HTH-TYPE TRANSCRIPTIONAL REGULATOR PKSA"/>
    <property type="match status" value="1"/>
</dbReference>
<evidence type="ECO:0000256" key="2">
    <source>
        <dbReference type="PROSITE-ProRule" id="PRU00335"/>
    </source>
</evidence>
<evidence type="ECO:0000313" key="4">
    <source>
        <dbReference type="EMBL" id="MCP2331378.1"/>
    </source>
</evidence>
<dbReference type="SUPFAM" id="SSF46689">
    <property type="entry name" value="Homeodomain-like"/>
    <property type="match status" value="1"/>
</dbReference>
<name>A0ABT1JGS1_ACTCY</name>
<evidence type="ECO:0000313" key="5">
    <source>
        <dbReference type="Proteomes" id="UP000791080"/>
    </source>
</evidence>
<dbReference type="PROSITE" id="PS50977">
    <property type="entry name" value="HTH_TETR_2"/>
    <property type="match status" value="1"/>
</dbReference>
<protein>
    <submittedName>
        <fullName evidence="4">Transcriptional regulator, TetR family</fullName>
    </submittedName>
</protein>
<organism evidence="4 5">
    <name type="scientific">Actinoalloteichus caeruleus DSM 43889</name>
    <dbReference type="NCBI Taxonomy" id="1120930"/>
    <lineage>
        <taxon>Bacteria</taxon>
        <taxon>Bacillati</taxon>
        <taxon>Actinomycetota</taxon>
        <taxon>Actinomycetes</taxon>
        <taxon>Pseudonocardiales</taxon>
        <taxon>Pseudonocardiaceae</taxon>
        <taxon>Actinoalloteichus</taxon>
        <taxon>Actinoalloteichus cyanogriseus</taxon>
    </lineage>
</organism>
<keyword evidence="5" id="KW-1185">Reference proteome</keyword>
<dbReference type="InterPro" id="IPR001647">
    <property type="entry name" value="HTH_TetR"/>
</dbReference>
<gene>
    <name evidence="4" type="ORF">G443_001648</name>
</gene>
<feature type="domain" description="HTH tetR-type" evidence="3">
    <location>
        <begin position="21"/>
        <end position="81"/>
    </location>
</feature>
<keyword evidence="1 2" id="KW-0238">DNA-binding</keyword>
<sequence>MAKSPRDQDTSRPRQLTLTEQARRTQLVEVTIGLVAERGYAGTSLSRIAEGAGITKAAVLYHFPSKDAVVSAAHEHVLTALTGHVAEAVEAVPPEGGPAAYVRAMIGHLREHPRHTRMIVEAMTQGGGDGDYDPSLRWRPLASLLAAARQARGVTSELDLRTLAITIGGAVDAIVAERLADDGYDTGAAADLLVAMVDRTLFA</sequence>
<dbReference type="Proteomes" id="UP000791080">
    <property type="component" value="Unassembled WGS sequence"/>
</dbReference>
<dbReference type="InterPro" id="IPR009057">
    <property type="entry name" value="Homeodomain-like_sf"/>
</dbReference>
<dbReference type="EMBL" id="AUBJ02000001">
    <property type="protein sequence ID" value="MCP2331378.1"/>
    <property type="molecule type" value="Genomic_DNA"/>
</dbReference>
<dbReference type="SUPFAM" id="SSF48498">
    <property type="entry name" value="Tetracyclin repressor-like, C-terminal domain"/>
    <property type="match status" value="1"/>
</dbReference>
<proteinExistence type="predicted"/>
<reference evidence="4 5" key="1">
    <citation type="submission" date="2022-06" db="EMBL/GenBank/DDBJ databases">
        <title>Genomic Encyclopedia of Type Strains, Phase I: the one thousand microbial genomes (KMG-I) project.</title>
        <authorList>
            <person name="Kyrpides N."/>
        </authorList>
    </citation>
    <scope>NUCLEOTIDE SEQUENCE [LARGE SCALE GENOMIC DNA]</scope>
    <source>
        <strain evidence="4 5">DSM 43889</strain>
    </source>
</reference>
<dbReference type="PANTHER" id="PTHR30055">
    <property type="entry name" value="HTH-TYPE TRANSCRIPTIONAL REGULATOR RUTR"/>
    <property type="match status" value="1"/>
</dbReference>
<accession>A0ABT1JGS1</accession>
<dbReference type="InterPro" id="IPR050109">
    <property type="entry name" value="HTH-type_TetR-like_transc_reg"/>
</dbReference>
<dbReference type="InterPro" id="IPR036271">
    <property type="entry name" value="Tet_transcr_reg_TetR-rel_C_sf"/>
</dbReference>
<evidence type="ECO:0000259" key="3">
    <source>
        <dbReference type="PROSITE" id="PS50977"/>
    </source>
</evidence>
<evidence type="ECO:0000256" key="1">
    <source>
        <dbReference type="ARBA" id="ARBA00023125"/>
    </source>
</evidence>
<dbReference type="PRINTS" id="PR00455">
    <property type="entry name" value="HTHTETR"/>
</dbReference>